<dbReference type="Gene3D" id="3.10.10.10">
    <property type="entry name" value="HIV Type 1 Reverse Transcriptase, subunit A, domain 1"/>
    <property type="match status" value="1"/>
</dbReference>
<evidence type="ECO:0000259" key="2">
    <source>
        <dbReference type="Pfam" id="PF00078"/>
    </source>
</evidence>
<dbReference type="InterPro" id="IPR000477">
    <property type="entry name" value="RT_dom"/>
</dbReference>
<gene>
    <name evidence="4" type="primary">pol</name>
    <name evidence="4" type="ORF">CR513_36850</name>
</gene>
<dbReference type="GO" id="GO:0003824">
    <property type="term" value="F:catalytic activity"/>
    <property type="evidence" value="ECO:0007669"/>
    <property type="project" value="UniProtKB-KW"/>
</dbReference>
<comment type="caution">
    <text evidence="4">The sequence shown here is derived from an EMBL/GenBank/DDBJ whole genome shotgun (WGS) entry which is preliminary data.</text>
</comment>
<feature type="domain" description="Reverse transcriptase/retrotransposon-derived protein RNase H-like" evidence="3">
    <location>
        <begin position="160"/>
        <end position="242"/>
    </location>
</feature>
<accession>A0A371FVK9</accession>
<organism evidence="4 5">
    <name type="scientific">Mucuna pruriens</name>
    <name type="common">Velvet bean</name>
    <name type="synonym">Dolichos pruriens</name>
    <dbReference type="NCBI Taxonomy" id="157652"/>
    <lineage>
        <taxon>Eukaryota</taxon>
        <taxon>Viridiplantae</taxon>
        <taxon>Streptophyta</taxon>
        <taxon>Embryophyta</taxon>
        <taxon>Tracheophyta</taxon>
        <taxon>Spermatophyta</taxon>
        <taxon>Magnoliopsida</taxon>
        <taxon>eudicotyledons</taxon>
        <taxon>Gunneridae</taxon>
        <taxon>Pentapetalae</taxon>
        <taxon>rosids</taxon>
        <taxon>fabids</taxon>
        <taxon>Fabales</taxon>
        <taxon>Fabaceae</taxon>
        <taxon>Papilionoideae</taxon>
        <taxon>50 kb inversion clade</taxon>
        <taxon>NPAAA clade</taxon>
        <taxon>indigoferoid/millettioid clade</taxon>
        <taxon>Phaseoleae</taxon>
        <taxon>Mucuna</taxon>
    </lineage>
</organism>
<dbReference type="CDD" id="cd01647">
    <property type="entry name" value="RT_LTR"/>
    <property type="match status" value="1"/>
</dbReference>
<evidence type="ECO:0000313" key="4">
    <source>
        <dbReference type="EMBL" id="RDX82375.1"/>
    </source>
</evidence>
<keyword evidence="1" id="KW-0511">Multifunctional enzyme</keyword>
<dbReference type="Pfam" id="PF00078">
    <property type="entry name" value="RVT_1"/>
    <property type="match status" value="1"/>
</dbReference>
<dbReference type="EMBL" id="QJKJ01007651">
    <property type="protein sequence ID" value="RDX82375.1"/>
    <property type="molecule type" value="Genomic_DNA"/>
</dbReference>
<reference evidence="4" key="1">
    <citation type="submission" date="2018-05" db="EMBL/GenBank/DDBJ databases">
        <title>Draft genome of Mucuna pruriens seed.</title>
        <authorList>
            <person name="Nnadi N.E."/>
            <person name="Vos R."/>
            <person name="Hasami M.H."/>
            <person name="Devisetty U.K."/>
            <person name="Aguiy J.C."/>
        </authorList>
    </citation>
    <scope>NUCLEOTIDE SEQUENCE [LARGE SCALE GENOMIC DNA]</scope>
    <source>
        <strain evidence="4">JCA_2017</strain>
    </source>
</reference>
<evidence type="ECO:0000256" key="1">
    <source>
        <dbReference type="ARBA" id="ARBA00023268"/>
    </source>
</evidence>
<evidence type="ECO:0000313" key="5">
    <source>
        <dbReference type="Proteomes" id="UP000257109"/>
    </source>
</evidence>
<dbReference type="Gene3D" id="3.30.70.270">
    <property type="match status" value="2"/>
</dbReference>
<dbReference type="Proteomes" id="UP000257109">
    <property type="component" value="Unassembled WGS sequence"/>
</dbReference>
<dbReference type="InterPro" id="IPR043502">
    <property type="entry name" value="DNA/RNA_pol_sf"/>
</dbReference>
<dbReference type="OrthoDB" id="1928132at2759"/>
<dbReference type="SUPFAM" id="SSF56672">
    <property type="entry name" value="DNA/RNA polymerases"/>
    <property type="match status" value="1"/>
</dbReference>
<dbReference type="PANTHER" id="PTHR37984:SF5">
    <property type="entry name" value="PROTEIN NYNRIN-LIKE"/>
    <property type="match status" value="1"/>
</dbReference>
<keyword evidence="5" id="KW-1185">Reference proteome</keyword>
<evidence type="ECO:0000259" key="3">
    <source>
        <dbReference type="Pfam" id="PF17919"/>
    </source>
</evidence>
<dbReference type="InterPro" id="IPR041577">
    <property type="entry name" value="RT_RNaseH_2"/>
</dbReference>
<proteinExistence type="predicted"/>
<dbReference type="PANTHER" id="PTHR37984">
    <property type="entry name" value="PROTEIN CBG26694"/>
    <property type="match status" value="1"/>
</dbReference>
<dbReference type="InterPro" id="IPR050951">
    <property type="entry name" value="Retrovirus_Pol_polyprotein"/>
</dbReference>
<sequence>MKKGDEWKIAFKTILGLYEWLVMSFGLTNTSSTFTRLMNHILRSLIDKYVVVYFDDILVYSNCIDDYILHVKSLLLLFRQEYLYVSLEKCTFYTSEVMFLGYVVGSEGVKVDSAKVKVVQNWPKPKIVGEVRSFHGLASFYKRIPLLNEIVKEDICSKLEESQERSFRALKGRQTNAHIIVLPNFSKTFELECDGSNVGVRVVLLWERHTTTYFTGKLKNTQMKLSTYDKEIYALMRALQVW</sequence>
<dbReference type="AlphaFoldDB" id="A0A371FVK9"/>
<dbReference type="Pfam" id="PF17919">
    <property type="entry name" value="RT_RNaseH_2"/>
    <property type="match status" value="1"/>
</dbReference>
<protein>
    <submittedName>
        <fullName evidence="4">Retrovirus-related Pol polyprotein from transposon 17.6</fullName>
    </submittedName>
</protein>
<name>A0A371FVK9_MUCPR</name>
<feature type="non-terminal residue" evidence="4">
    <location>
        <position position="1"/>
    </location>
</feature>
<dbReference type="InterPro" id="IPR043128">
    <property type="entry name" value="Rev_trsase/Diguanyl_cyclase"/>
</dbReference>
<feature type="domain" description="Reverse transcriptase" evidence="2">
    <location>
        <begin position="15"/>
        <end position="103"/>
    </location>
</feature>